<keyword evidence="2" id="KW-1185">Reference proteome</keyword>
<organism evidence="1 2">
    <name type="scientific">Dactylosporangium salmoneum</name>
    <dbReference type="NCBI Taxonomy" id="53361"/>
    <lineage>
        <taxon>Bacteria</taxon>
        <taxon>Bacillati</taxon>
        <taxon>Actinomycetota</taxon>
        <taxon>Actinomycetes</taxon>
        <taxon>Micromonosporales</taxon>
        <taxon>Micromonosporaceae</taxon>
        <taxon>Dactylosporangium</taxon>
    </lineage>
</organism>
<comment type="caution">
    <text evidence="1">The sequence shown here is derived from an EMBL/GenBank/DDBJ whole genome shotgun (WGS) entry which is preliminary data.</text>
</comment>
<sequence>MFAAAVGDAVWAPSIHNSQPWRFRCTADGADVLLDERRRLAVCDPDGRMARISCGAAAYNLRLALAVGGLPARHRQESGSTLLHMWPGPQRPPTPLERRLHRQIPRRHTNRGPFADSPVDTRAPLVLAEAARREGGQLDFVTGEPALAALTALIRTAEARQLADPAYAEELRAWTTDADHRVEGIGPCAAGAAPHPAEALTRRDFGGAGHDTTRDVSHQPVVAVLAVLGDGPADAVRAGMALQCVLLTAADLGLATAMFSQPVEVPAIRERLRCVVNPIQDPQLVLRFGYAPTTCYTNRRPVADVLEA</sequence>
<dbReference type="EMBL" id="BAAARV010000065">
    <property type="protein sequence ID" value="GAA2367004.1"/>
    <property type="molecule type" value="Genomic_DNA"/>
</dbReference>
<dbReference type="SUPFAM" id="SSF55469">
    <property type="entry name" value="FMN-dependent nitroreductase-like"/>
    <property type="match status" value="2"/>
</dbReference>
<reference evidence="1 2" key="1">
    <citation type="journal article" date="2019" name="Int. J. Syst. Evol. Microbiol.">
        <title>The Global Catalogue of Microorganisms (GCM) 10K type strain sequencing project: providing services to taxonomists for standard genome sequencing and annotation.</title>
        <authorList>
            <consortium name="The Broad Institute Genomics Platform"/>
            <consortium name="The Broad Institute Genome Sequencing Center for Infectious Disease"/>
            <person name="Wu L."/>
            <person name="Ma J."/>
        </authorList>
    </citation>
    <scope>NUCLEOTIDE SEQUENCE [LARGE SCALE GENOMIC DNA]</scope>
    <source>
        <strain evidence="1 2">JCM 3272</strain>
    </source>
</reference>
<dbReference type="Proteomes" id="UP001501444">
    <property type="component" value="Unassembled WGS sequence"/>
</dbReference>
<dbReference type="InterPro" id="IPR050627">
    <property type="entry name" value="Nitroreductase/BluB"/>
</dbReference>
<dbReference type="PANTHER" id="PTHR23026:SF123">
    <property type="entry name" value="NAD(P)H NITROREDUCTASE RV3131-RELATED"/>
    <property type="match status" value="1"/>
</dbReference>
<evidence type="ECO:0008006" key="3">
    <source>
        <dbReference type="Google" id="ProtNLM"/>
    </source>
</evidence>
<accession>A0ABN3H1W4</accession>
<protein>
    <recommendedName>
        <fullName evidence="3">Nitroreductase</fullName>
    </recommendedName>
</protein>
<dbReference type="InterPro" id="IPR000415">
    <property type="entry name" value="Nitroreductase-like"/>
</dbReference>
<dbReference type="PANTHER" id="PTHR23026">
    <property type="entry name" value="NADPH NITROREDUCTASE"/>
    <property type="match status" value="1"/>
</dbReference>
<gene>
    <name evidence="1" type="ORF">GCM10010170_066120</name>
</gene>
<evidence type="ECO:0000313" key="1">
    <source>
        <dbReference type="EMBL" id="GAA2367004.1"/>
    </source>
</evidence>
<proteinExistence type="predicted"/>
<evidence type="ECO:0000313" key="2">
    <source>
        <dbReference type="Proteomes" id="UP001501444"/>
    </source>
</evidence>
<dbReference type="NCBIfam" id="NF047509">
    <property type="entry name" value="Rv3131_FMN_oxido"/>
    <property type="match status" value="1"/>
</dbReference>
<dbReference type="Gene3D" id="3.40.109.10">
    <property type="entry name" value="NADH Oxidase"/>
    <property type="match status" value="1"/>
</dbReference>
<name>A0ABN3H1W4_9ACTN</name>